<feature type="non-terminal residue" evidence="1">
    <location>
        <position position="1"/>
    </location>
</feature>
<reference evidence="1" key="1">
    <citation type="submission" date="2021-02" db="EMBL/GenBank/DDBJ databases">
        <authorList>
            <person name="Nowell W R."/>
        </authorList>
    </citation>
    <scope>NUCLEOTIDE SEQUENCE</scope>
</reference>
<dbReference type="GO" id="GO:0005829">
    <property type="term" value="C:cytosol"/>
    <property type="evidence" value="ECO:0007669"/>
    <property type="project" value="TreeGrafter"/>
</dbReference>
<sequence>VGFTIKDDLTTLIGLPKPIHESIKILKQHLYIPLSEVQIKIEDEAVKYPLSK</sequence>
<dbReference type="Proteomes" id="UP000681720">
    <property type="component" value="Unassembled WGS sequence"/>
</dbReference>
<dbReference type="InterPro" id="IPR040185">
    <property type="entry name" value="Far11/STRP"/>
</dbReference>
<evidence type="ECO:0000313" key="2">
    <source>
        <dbReference type="Proteomes" id="UP000681720"/>
    </source>
</evidence>
<name>A0A8S3BWF3_9BILA</name>
<gene>
    <name evidence="1" type="ORF">GIL414_LOCUS50131</name>
</gene>
<organism evidence="1 2">
    <name type="scientific">Rotaria magnacalcarata</name>
    <dbReference type="NCBI Taxonomy" id="392030"/>
    <lineage>
        <taxon>Eukaryota</taxon>
        <taxon>Metazoa</taxon>
        <taxon>Spiralia</taxon>
        <taxon>Gnathifera</taxon>
        <taxon>Rotifera</taxon>
        <taxon>Eurotatoria</taxon>
        <taxon>Bdelloidea</taxon>
        <taxon>Philodinida</taxon>
        <taxon>Philodinidae</taxon>
        <taxon>Rotaria</taxon>
    </lineage>
</organism>
<dbReference type="EMBL" id="CAJOBJ010166339">
    <property type="protein sequence ID" value="CAF4866014.1"/>
    <property type="molecule type" value="Genomic_DNA"/>
</dbReference>
<evidence type="ECO:0000313" key="1">
    <source>
        <dbReference type="EMBL" id="CAF4866014.1"/>
    </source>
</evidence>
<dbReference type="GO" id="GO:0007010">
    <property type="term" value="P:cytoskeleton organization"/>
    <property type="evidence" value="ECO:0007669"/>
    <property type="project" value="TreeGrafter"/>
</dbReference>
<comment type="caution">
    <text evidence="1">The sequence shown here is derived from an EMBL/GenBank/DDBJ whole genome shotgun (WGS) entry which is preliminary data.</text>
</comment>
<proteinExistence type="predicted"/>
<protein>
    <submittedName>
        <fullName evidence="1">Uncharacterized protein</fullName>
    </submittedName>
</protein>
<dbReference type="AlphaFoldDB" id="A0A8S3BWF3"/>
<dbReference type="PANTHER" id="PTHR13239">
    <property type="entry name" value="PROTEIN REQUIRED FOR HYPHAL ANASTOMOSIS HAM-2"/>
    <property type="match status" value="1"/>
</dbReference>
<dbReference type="PANTHER" id="PTHR13239:SF4">
    <property type="entry name" value="AT25231P"/>
    <property type="match status" value="1"/>
</dbReference>
<accession>A0A8S3BWF3</accession>
<feature type="non-terminal residue" evidence="1">
    <location>
        <position position="52"/>
    </location>
</feature>